<gene>
    <name evidence="2" type="ORF">OKJ48_02730</name>
</gene>
<reference evidence="2 3" key="1">
    <citation type="submission" date="2022-10" db="EMBL/GenBank/DDBJ databases">
        <authorList>
            <person name="Xie J."/>
            <person name="Shen N."/>
        </authorList>
    </citation>
    <scope>NUCLEOTIDE SEQUENCE [LARGE SCALE GENOMIC DNA]</scope>
    <source>
        <strain evidence="2 3">DSM 41681</strain>
    </source>
</reference>
<accession>A0ABU6C4R6</accession>
<protein>
    <recommendedName>
        <fullName evidence="4">Flp pilus-assembly TadG-like N-terminal domain-containing protein</fullName>
    </recommendedName>
</protein>
<sequence length="153" mass="16254">MNQLRGHVGERWRQLSFDDRGGVSIFVAVITGPLILLAGLLTVDAFGALRARENADALAVEAARAAQQAVDLDYLIPSRGVRVEPGAAATAARTYLSRAGARGSVRVADGGRTITVTVTGSYRGVFWPHTFTHDVSSTATLLYGTTRPEDGEN</sequence>
<dbReference type="RefSeq" id="WP_324766162.1">
    <property type="nucleotide sequence ID" value="NZ_BAAATS010000073.1"/>
</dbReference>
<organism evidence="2 3">
    <name type="scientific">Streptomyces kunmingensis</name>
    <dbReference type="NCBI Taxonomy" id="68225"/>
    <lineage>
        <taxon>Bacteria</taxon>
        <taxon>Bacillati</taxon>
        <taxon>Actinomycetota</taxon>
        <taxon>Actinomycetes</taxon>
        <taxon>Kitasatosporales</taxon>
        <taxon>Streptomycetaceae</taxon>
        <taxon>Streptomyces</taxon>
    </lineage>
</organism>
<keyword evidence="1" id="KW-0812">Transmembrane</keyword>
<evidence type="ECO:0000313" key="3">
    <source>
        <dbReference type="Proteomes" id="UP001352223"/>
    </source>
</evidence>
<evidence type="ECO:0000256" key="1">
    <source>
        <dbReference type="SAM" id="Phobius"/>
    </source>
</evidence>
<dbReference type="EMBL" id="JAOZYB010000007">
    <property type="protein sequence ID" value="MEB3959177.1"/>
    <property type="molecule type" value="Genomic_DNA"/>
</dbReference>
<evidence type="ECO:0008006" key="4">
    <source>
        <dbReference type="Google" id="ProtNLM"/>
    </source>
</evidence>
<keyword evidence="3" id="KW-1185">Reference proteome</keyword>
<keyword evidence="1" id="KW-0472">Membrane</keyword>
<proteinExistence type="predicted"/>
<feature type="transmembrane region" description="Helical" evidence="1">
    <location>
        <begin position="23"/>
        <end position="43"/>
    </location>
</feature>
<evidence type="ECO:0000313" key="2">
    <source>
        <dbReference type="EMBL" id="MEB3959177.1"/>
    </source>
</evidence>
<comment type="caution">
    <text evidence="2">The sequence shown here is derived from an EMBL/GenBank/DDBJ whole genome shotgun (WGS) entry which is preliminary data.</text>
</comment>
<name>A0ABU6C4R6_9ACTN</name>
<keyword evidence="1" id="KW-1133">Transmembrane helix</keyword>
<dbReference type="Proteomes" id="UP001352223">
    <property type="component" value="Unassembled WGS sequence"/>
</dbReference>